<name>A0A0L0D6N0_THETB</name>
<proteinExistence type="predicted"/>
<organism evidence="2 3">
    <name type="scientific">Thecamonas trahens ATCC 50062</name>
    <dbReference type="NCBI Taxonomy" id="461836"/>
    <lineage>
        <taxon>Eukaryota</taxon>
        <taxon>Apusozoa</taxon>
        <taxon>Apusomonadida</taxon>
        <taxon>Apusomonadidae</taxon>
        <taxon>Thecamonas</taxon>
    </lineage>
</organism>
<dbReference type="Proteomes" id="UP000054408">
    <property type="component" value="Unassembled WGS sequence"/>
</dbReference>
<dbReference type="InterPro" id="IPR035940">
    <property type="entry name" value="CAP_sf"/>
</dbReference>
<dbReference type="CDD" id="cd23767">
    <property type="entry name" value="IQCD"/>
    <property type="match status" value="1"/>
</dbReference>
<dbReference type="AlphaFoldDB" id="A0A0L0D6N0"/>
<evidence type="ECO:0008006" key="4">
    <source>
        <dbReference type="Google" id="ProtNLM"/>
    </source>
</evidence>
<keyword evidence="3" id="KW-1185">Reference proteome</keyword>
<dbReference type="Gene3D" id="3.40.33.10">
    <property type="entry name" value="CAP"/>
    <property type="match status" value="1"/>
</dbReference>
<accession>A0A0L0D6N0</accession>
<evidence type="ECO:0000313" key="2">
    <source>
        <dbReference type="EMBL" id="KNC47736.1"/>
    </source>
</evidence>
<dbReference type="RefSeq" id="XP_013759214.1">
    <property type="nucleotide sequence ID" value="XM_013903760.1"/>
</dbReference>
<sequence>MQIWDSPFSTLAPRRASPDPLSGLPEFPDVASRLAMSEAAQQRSTSPVWRQRPVTPPKVTGSPLTPRSPFDPARIEANRARRIRTLSPMAAPPLVLATTDQMEAAVDEADQLEATVSSRSRSRSHSPQLVLIGSGESSPTAAVGVAVAPRAAVVRVPSAGALPQCDGDEVGLSSHGSNTTIVWSESSSSVLSESMLAGLDELSVSPAVVVSSLDGRSDDGSVSSLGSWLSEVSSETAISDIVVEPQANPYPDFGPMIEFFDKLGRGEFEVLDRAALEASHKTVDGVAKNAVRDGEKQALSMVLSKASDGGENQCEWVASRRVSLSSYSLRKHVLGSSAGSIDMTSSVHTGRSRSRSMSSWSGRRRGFQWSASEAEISAATLIQASFRGFKRKKDKFRFVVPEPLTWEKVEEREAKARSASEALLASLADESPARELLAAMNEVRADPGGLADALEERLQYFKNGVLWVPGVPMGIMTMEGRAGQDDAIAFTRQQAALEPLALSPVLCLVAAMHASDIGSKGMTGSEGSDGRGLHERVCAALVAGGVAASMFEAGRPWRAPSQAAKAPVMLEQDGEACELAVLETFVYKGWSSARDAVVQMAVDDGLRTRHRRKALFNSRMTHVGIAVGPHVVYGSVTVMVYSSGGLEQVGRGIEGMSAEEGVQAAMQLSAERNGAMALVGYAVRQTVVSQAYTEPSLECPGCHSAVGSHIGKVYVGQSPWHSECSSVCRVCLSGRAHLLKDGTVPTCSECFHSLSQYRCDACAQPLVDEFVAHKERQRALCLECFQELNIRSGNPTVASSSRTPFLERRKTVGALTGRRLSVGEGGGKSAALVRRITSFKLDEWVGQRVRPAPVQARKW</sequence>
<evidence type="ECO:0000256" key="1">
    <source>
        <dbReference type="SAM" id="MobiDB-lite"/>
    </source>
</evidence>
<protein>
    <recommendedName>
        <fullName evidence="4">LIM zinc-binding domain-containing protein</fullName>
    </recommendedName>
</protein>
<dbReference type="EMBL" id="GL349448">
    <property type="protein sequence ID" value="KNC47736.1"/>
    <property type="molecule type" value="Genomic_DNA"/>
</dbReference>
<reference evidence="2 3" key="1">
    <citation type="submission" date="2010-05" db="EMBL/GenBank/DDBJ databases">
        <title>The Genome Sequence of Thecamonas trahens ATCC 50062.</title>
        <authorList>
            <consortium name="The Broad Institute Genome Sequencing Platform"/>
            <person name="Russ C."/>
            <person name="Cuomo C."/>
            <person name="Shea T."/>
            <person name="Young S.K."/>
            <person name="Zeng Q."/>
            <person name="Koehrsen M."/>
            <person name="Haas B."/>
            <person name="Borodovsky M."/>
            <person name="Guigo R."/>
            <person name="Alvarado L."/>
            <person name="Berlin A."/>
            <person name="Bochicchio J."/>
            <person name="Borenstein D."/>
            <person name="Chapman S."/>
            <person name="Chen Z."/>
            <person name="Freedman E."/>
            <person name="Gellesch M."/>
            <person name="Goldberg J."/>
            <person name="Griggs A."/>
            <person name="Gujja S."/>
            <person name="Heilman E."/>
            <person name="Heiman D."/>
            <person name="Hepburn T."/>
            <person name="Howarth C."/>
            <person name="Jen D."/>
            <person name="Larson L."/>
            <person name="Mehta T."/>
            <person name="Park D."/>
            <person name="Pearson M."/>
            <person name="Roberts A."/>
            <person name="Saif S."/>
            <person name="Shenoy N."/>
            <person name="Sisk P."/>
            <person name="Stolte C."/>
            <person name="Sykes S."/>
            <person name="Thomson T."/>
            <person name="Walk T."/>
            <person name="White J."/>
            <person name="Yandava C."/>
            <person name="Burger G."/>
            <person name="Gray M.W."/>
            <person name="Holland P.W.H."/>
            <person name="King N."/>
            <person name="Lang F.B.F."/>
            <person name="Roger A.J."/>
            <person name="Ruiz-Trillo I."/>
            <person name="Lander E."/>
            <person name="Nusbaum C."/>
        </authorList>
    </citation>
    <scope>NUCLEOTIDE SEQUENCE [LARGE SCALE GENOMIC DNA]</scope>
    <source>
        <strain evidence="2 3">ATCC 50062</strain>
    </source>
</reference>
<feature type="region of interest" description="Disordered" evidence="1">
    <location>
        <begin position="112"/>
        <end position="133"/>
    </location>
</feature>
<feature type="region of interest" description="Disordered" evidence="1">
    <location>
        <begin position="1"/>
        <end position="71"/>
    </location>
</feature>
<evidence type="ECO:0000313" key="3">
    <source>
        <dbReference type="Proteomes" id="UP000054408"/>
    </source>
</evidence>
<gene>
    <name evidence="2" type="ORF">AMSG_03963</name>
</gene>
<dbReference type="GeneID" id="25563529"/>
<feature type="compositionally biased region" description="Polar residues" evidence="1">
    <location>
        <begin position="39"/>
        <end position="48"/>
    </location>
</feature>
<dbReference type="OrthoDB" id="308255at2759"/>